<dbReference type="Pfam" id="PF23198">
    <property type="entry name" value="PDE8A_N"/>
    <property type="match status" value="1"/>
</dbReference>
<dbReference type="SMART" id="SM00471">
    <property type="entry name" value="HDc"/>
    <property type="match status" value="1"/>
</dbReference>
<evidence type="ECO:0000256" key="10">
    <source>
        <dbReference type="SAM" id="MobiDB-lite"/>
    </source>
</evidence>
<feature type="binding site" evidence="7">
    <location>
        <position position="808"/>
    </location>
    <ligand>
        <name>AMP</name>
        <dbReference type="ChEBI" id="CHEBI:456215"/>
    </ligand>
</feature>
<dbReference type="InterPro" id="IPR023088">
    <property type="entry name" value="PDEase"/>
</dbReference>
<gene>
    <name evidence="14" type="primary">LOC111128933</name>
</gene>
<keyword evidence="3 8" id="KW-0479">Metal-binding</keyword>
<dbReference type="InterPro" id="IPR000014">
    <property type="entry name" value="PAS"/>
</dbReference>
<dbReference type="GO" id="GO:0046872">
    <property type="term" value="F:metal ion binding"/>
    <property type="evidence" value="ECO:0007669"/>
    <property type="project" value="UniProtKB-KW"/>
</dbReference>
<reference evidence="14" key="1">
    <citation type="submission" date="2025-08" db="UniProtKB">
        <authorList>
            <consortium name="RefSeq"/>
        </authorList>
    </citation>
    <scope>IDENTIFICATION</scope>
    <source>
        <tissue evidence="14">Whole sample</tissue>
    </source>
</reference>
<dbReference type="PANTHER" id="PTHR11347">
    <property type="entry name" value="CYCLIC NUCLEOTIDE PHOSPHODIESTERASE"/>
    <property type="match status" value="1"/>
</dbReference>
<keyword evidence="4 9" id="KW-0378">Hydrolase</keyword>
<feature type="binding site" evidence="8">
    <location>
        <position position="623"/>
    </location>
    <ligand>
        <name>Zn(2+)</name>
        <dbReference type="ChEBI" id="CHEBI:29105"/>
        <label>2</label>
    </ligand>
</feature>
<feature type="active site" description="Proton donor" evidence="6">
    <location>
        <position position="582"/>
    </location>
</feature>
<feature type="domain" description="PDEase" evidence="12">
    <location>
        <begin position="503"/>
        <end position="850"/>
    </location>
</feature>
<feature type="binding site" evidence="8">
    <location>
        <position position="622"/>
    </location>
    <ligand>
        <name>Zn(2+)</name>
        <dbReference type="ChEBI" id="CHEBI:29105"/>
        <label>1</label>
    </ligand>
</feature>
<dbReference type="InterPro" id="IPR003607">
    <property type="entry name" value="HD/PDEase_dom"/>
</dbReference>
<feature type="binding site" evidence="8">
    <location>
        <position position="586"/>
    </location>
    <ligand>
        <name>Zn(2+)</name>
        <dbReference type="ChEBI" id="CHEBI:29105"/>
        <label>1</label>
    </ligand>
</feature>
<dbReference type="GO" id="GO:0006198">
    <property type="term" value="P:cAMP catabolic process"/>
    <property type="evidence" value="ECO:0007669"/>
    <property type="project" value="UniProtKB-UniPathway"/>
</dbReference>
<dbReference type="InterPro" id="IPR057304">
    <property type="entry name" value="PDE8-like_REC_N"/>
</dbReference>
<dbReference type="PROSITE" id="PS00126">
    <property type="entry name" value="PDEASE_I_1"/>
    <property type="match status" value="1"/>
</dbReference>
<feature type="region of interest" description="Disordered" evidence="10">
    <location>
        <begin position="28"/>
        <end position="68"/>
    </location>
</feature>
<comment type="cofactor">
    <cofactor evidence="9">
        <name>a divalent metal cation</name>
        <dbReference type="ChEBI" id="CHEBI:60240"/>
    </cofactor>
    <text evidence="9">Binds 2 divalent metal cations per subunit. Site 1 may preferentially bind zinc ions, while site 2 has a preference for magnesium and/or manganese ions.</text>
</comment>
<dbReference type="GeneID" id="111128933"/>
<dbReference type="GO" id="GO:0007165">
    <property type="term" value="P:signal transduction"/>
    <property type="evidence" value="ECO:0007669"/>
    <property type="project" value="InterPro"/>
</dbReference>
<dbReference type="Gene3D" id="3.30.450.20">
    <property type="entry name" value="PAS domain"/>
    <property type="match status" value="1"/>
</dbReference>
<dbReference type="Pfam" id="PF13426">
    <property type="entry name" value="PAS_9"/>
    <property type="match status" value="1"/>
</dbReference>
<protein>
    <recommendedName>
        <fullName evidence="9">Phosphodiesterase</fullName>
        <ecNumber evidence="9">3.1.4.-</ecNumber>
    </recommendedName>
</protein>
<evidence type="ECO:0000256" key="9">
    <source>
        <dbReference type="RuleBase" id="RU363067"/>
    </source>
</evidence>
<sequence>MSSHYKLPRLQEERQKVKLGSVAITLPDYPHYTPDQRSSPTKPFVHSRVNSKHNKIHRNKKPSRSSKRISADIISLSEEILIDLQDELNTDNEVTFGPMKLKQKNLSILLVFAKEDAQSDGFWWAADKMGYKCFIAHNAEGALECYLDKHHDVVIIDHRSNKAFDPEALCRSMRATKSSDHTVIVAVTKRIAPEKEEPSVLSLLKAGFNKRIPENHNVNSCINELLCLEYGEVRSQLKLRACSAVFSALDNISDAVQICNEDNQIQYVNPAFERLTGYSAEEVIGKDATEMARVDRNKTDLHDSINNQLKKGKFWEGTYHTRRKSSDVGVSSHCVFSPVLGPGGKLFHIVSVQKTTPDTSYSDRIKEAEYNLANVKLGLPVSFRRRSSGVAHGYPRRRESLAKIHSMTVEAPITKVINIINAAQENSPITVVQALDKVLEILRTSQLYSPHFVQPMKEGDTMTSDLVGGLVSQNVKRQLITSSQESSSVSHSKPVSGHHIHIPNNLLSQMPAEVIEILELEPSWDFNIISLEKATAKRPLVHLGLKAMARFGVCDFLRVDEMTVMNWLNLIEANYHSTNSYHNSTHAADVLHATAFFLTRERNQAVLDQMDQVACLIAAIIHDVDHPGYTNAFLINEKNPLALMYNDQAVLENHHAALGFQLSWKDNSVNIFKNLTRDEYTPLRETIIDMVLATEMKQHFEHLNKFVSCVNKSTLKLEETSSMSGTGSPDSMAIINQLSTPENRSLIKRMLIKCADVSNPCRTTEMCIEWAKRIAEEYFIQTDEEKRRNLPVVMPIFDRKTCSIPKSQTSFIDFFINDMFDAWDYFCDIPDLMTHLQENYRYWKEKSEEEAS</sequence>
<evidence type="ECO:0000256" key="3">
    <source>
        <dbReference type="ARBA" id="ARBA00022723"/>
    </source>
</evidence>
<proteinExistence type="inferred from homology"/>
<dbReference type="InterPro" id="IPR036971">
    <property type="entry name" value="PDEase_catalytic_dom_sf"/>
</dbReference>
<dbReference type="PROSITE" id="PS50112">
    <property type="entry name" value="PAS"/>
    <property type="match status" value="1"/>
</dbReference>
<dbReference type="InterPro" id="IPR035965">
    <property type="entry name" value="PAS-like_dom_sf"/>
</dbReference>
<evidence type="ECO:0000256" key="8">
    <source>
        <dbReference type="PIRSR" id="PIRSR623088-3"/>
    </source>
</evidence>
<feature type="binding site" evidence="7">
    <location>
        <position position="756"/>
    </location>
    <ligand>
        <name>AMP</name>
        <dbReference type="ChEBI" id="CHEBI:456215"/>
    </ligand>
</feature>
<comment type="similarity">
    <text evidence="2">Belongs to the cyclic nucleotide phosphodiesterase family. PDE8 subfamily.</text>
</comment>
<evidence type="ECO:0000256" key="7">
    <source>
        <dbReference type="PIRSR" id="PIRSR623088-2"/>
    </source>
</evidence>
<dbReference type="Gene3D" id="1.10.1300.10">
    <property type="entry name" value="3'5'-cyclic nucleotide phosphodiesterase, catalytic domain"/>
    <property type="match status" value="1"/>
</dbReference>
<feature type="binding site" evidence="7">
    <location>
        <begin position="582"/>
        <end position="586"/>
    </location>
    <ligand>
        <name>AMP</name>
        <dbReference type="ChEBI" id="CHEBI:456215"/>
    </ligand>
</feature>
<dbReference type="NCBIfam" id="TIGR00229">
    <property type="entry name" value="sensory_box"/>
    <property type="match status" value="1"/>
</dbReference>
<keyword evidence="5" id="KW-0114">cAMP</keyword>
<organism evidence="13 14">
    <name type="scientific">Crassostrea virginica</name>
    <name type="common">Eastern oyster</name>
    <dbReference type="NCBI Taxonomy" id="6565"/>
    <lineage>
        <taxon>Eukaryota</taxon>
        <taxon>Metazoa</taxon>
        <taxon>Spiralia</taxon>
        <taxon>Lophotrochozoa</taxon>
        <taxon>Mollusca</taxon>
        <taxon>Bivalvia</taxon>
        <taxon>Autobranchia</taxon>
        <taxon>Pteriomorphia</taxon>
        <taxon>Ostreida</taxon>
        <taxon>Ostreoidea</taxon>
        <taxon>Ostreidae</taxon>
        <taxon>Crassostrea</taxon>
    </lineage>
</organism>
<evidence type="ECO:0000313" key="13">
    <source>
        <dbReference type="Proteomes" id="UP000694844"/>
    </source>
</evidence>
<dbReference type="CDD" id="cd00130">
    <property type="entry name" value="PAS"/>
    <property type="match status" value="1"/>
</dbReference>
<dbReference type="EC" id="3.1.4.-" evidence="9"/>
<dbReference type="SUPFAM" id="SSF109604">
    <property type="entry name" value="HD-domain/PDEase-like"/>
    <property type="match status" value="1"/>
</dbReference>
<dbReference type="PROSITE" id="PS51845">
    <property type="entry name" value="PDEASE_I_2"/>
    <property type="match status" value="1"/>
</dbReference>
<dbReference type="SMART" id="SM00091">
    <property type="entry name" value="PAS"/>
    <property type="match status" value="1"/>
</dbReference>
<dbReference type="AlphaFoldDB" id="A0A8B8DSH4"/>
<dbReference type="CDD" id="cd00077">
    <property type="entry name" value="HDc"/>
    <property type="match status" value="1"/>
</dbReference>
<evidence type="ECO:0000256" key="1">
    <source>
        <dbReference type="ARBA" id="ARBA00004703"/>
    </source>
</evidence>
<dbReference type="InterPro" id="IPR023174">
    <property type="entry name" value="PDEase_CS"/>
</dbReference>
<feature type="binding site" evidence="8">
    <location>
        <position position="756"/>
    </location>
    <ligand>
        <name>Zn(2+)</name>
        <dbReference type="ChEBI" id="CHEBI:29105"/>
        <label>1</label>
    </ligand>
</feature>
<comment type="pathway">
    <text evidence="1">Purine metabolism; 3',5'-cyclic AMP degradation; AMP from 3',5'-cyclic AMP: step 1/1.</text>
</comment>
<feature type="binding site" evidence="7">
    <location>
        <position position="623"/>
    </location>
    <ligand>
        <name>AMP</name>
        <dbReference type="ChEBI" id="CHEBI:456215"/>
    </ligand>
</feature>
<name>A0A8B8DSH4_CRAVI</name>
<evidence type="ECO:0000313" key="14">
    <source>
        <dbReference type="RefSeq" id="XP_022330608.1"/>
    </source>
</evidence>
<dbReference type="Proteomes" id="UP000694844">
    <property type="component" value="Chromosome 4"/>
</dbReference>
<dbReference type="KEGG" id="cvn:111128933"/>
<evidence type="ECO:0000256" key="6">
    <source>
        <dbReference type="PIRSR" id="PIRSR623088-1"/>
    </source>
</evidence>
<evidence type="ECO:0000256" key="4">
    <source>
        <dbReference type="ARBA" id="ARBA00022801"/>
    </source>
</evidence>
<evidence type="ECO:0000256" key="5">
    <source>
        <dbReference type="ARBA" id="ARBA00023149"/>
    </source>
</evidence>
<evidence type="ECO:0000259" key="12">
    <source>
        <dbReference type="PROSITE" id="PS51845"/>
    </source>
</evidence>
<feature type="domain" description="PAS" evidence="11">
    <location>
        <begin position="248"/>
        <end position="312"/>
    </location>
</feature>
<accession>A0A8B8DSH4</accession>
<dbReference type="GO" id="GO:0004114">
    <property type="term" value="F:3',5'-cyclic-nucleotide phosphodiesterase activity"/>
    <property type="evidence" value="ECO:0007669"/>
    <property type="project" value="InterPro"/>
</dbReference>
<dbReference type="InterPro" id="IPR002073">
    <property type="entry name" value="PDEase_catalytic_dom"/>
</dbReference>
<dbReference type="RefSeq" id="XP_022330608.1">
    <property type="nucleotide sequence ID" value="XM_022474900.1"/>
</dbReference>
<dbReference type="InterPro" id="IPR011006">
    <property type="entry name" value="CheY-like_superfamily"/>
</dbReference>
<feature type="binding site" evidence="8">
    <location>
        <position position="623"/>
    </location>
    <ligand>
        <name>Zn(2+)</name>
        <dbReference type="ChEBI" id="CHEBI:29105"/>
        <label>1</label>
    </ligand>
</feature>
<evidence type="ECO:0000259" key="11">
    <source>
        <dbReference type="PROSITE" id="PS50112"/>
    </source>
</evidence>
<dbReference type="SUPFAM" id="SSF52172">
    <property type="entry name" value="CheY-like"/>
    <property type="match status" value="1"/>
</dbReference>
<dbReference type="FunFam" id="1.10.1300.10:FF:000002">
    <property type="entry name" value="Phosphodiesterase"/>
    <property type="match status" value="1"/>
</dbReference>
<dbReference type="UniPathway" id="UPA00762">
    <property type="reaction ID" value="UER00747"/>
</dbReference>
<dbReference type="SUPFAM" id="SSF55785">
    <property type="entry name" value="PYP-like sensor domain (PAS domain)"/>
    <property type="match status" value="1"/>
</dbReference>
<keyword evidence="13" id="KW-1185">Reference proteome</keyword>
<evidence type="ECO:0000256" key="2">
    <source>
        <dbReference type="ARBA" id="ARBA00006437"/>
    </source>
</evidence>
<feature type="compositionally biased region" description="Basic residues" evidence="10">
    <location>
        <begin position="49"/>
        <end position="67"/>
    </location>
</feature>
<dbReference type="Pfam" id="PF00233">
    <property type="entry name" value="PDEase_I"/>
    <property type="match status" value="1"/>
</dbReference>
<dbReference type="OrthoDB" id="189220at2759"/>
<dbReference type="Gene3D" id="3.40.50.2300">
    <property type="match status" value="1"/>
</dbReference>
<dbReference type="PRINTS" id="PR00387">
    <property type="entry name" value="PDIESTERASE1"/>
</dbReference>